<keyword evidence="3" id="KW-1185">Reference proteome</keyword>
<dbReference type="Proteomes" id="UP001162741">
    <property type="component" value="Chromosome"/>
</dbReference>
<feature type="signal peptide" evidence="1">
    <location>
        <begin position="1"/>
        <end position="20"/>
    </location>
</feature>
<keyword evidence="1" id="KW-0732">Signal</keyword>
<protein>
    <submittedName>
        <fullName evidence="2">PorP/SprF family type IX secretion system membrane protein</fullName>
    </submittedName>
</protein>
<evidence type="ECO:0000313" key="2">
    <source>
        <dbReference type="EMBL" id="UYQ92278.1"/>
    </source>
</evidence>
<dbReference type="EMBL" id="CP107006">
    <property type="protein sequence ID" value="UYQ92278.1"/>
    <property type="molecule type" value="Genomic_DNA"/>
</dbReference>
<accession>A0ABY6IYE9</accession>
<reference evidence="2" key="1">
    <citation type="submission" date="2022-10" db="EMBL/GenBank/DDBJ databases">
        <title>Chitinophaga sp. nov., isolated from soil.</title>
        <authorList>
            <person name="Jeon C.O."/>
        </authorList>
    </citation>
    <scope>NUCLEOTIDE SEQUENCE</scope>
    <source>
        <strain evidence="2">R8</strain>
    </source>
</reference>
<evidence type="ECO:0000256" key="1">
    <source>
        <dbReference type="SAM" id="SignalP"/>
    </source>
</evidence>
<name>A0ABY6IYE9_9BACT</name>
<feature type="chain" id="PRO_5047509170" evidence="1">
    <location>
        <begin position="21"/>
        <end position="338"/>
    </location>
</feature>
<evidence type="ECO:0000313" key="3">
    <source>
        <dbReference type="Proteomes" id="UP001162741"/>
    </source>
</evidence>
<gene>
    <name evidence="2" type="ORF">MKQ68_19515</name>
</gene>
<sequence>MKRLLLSLAIIFFLIRPASAQDPHFTQFFASPLTFNPAFTGYFSGDFRLAANYRSQWRSIASPFITGTVSADFSILKDVIAYNDIWGVGVIGLYDKTGAGALTSNYIGLSTAYHKGLDPEGLHTLGLGVQVAWVSKRIDPSKLIFENQIDNTGYNPTIPSNENIPNPSISYPDFNVGLLYNGLVGENSNLYLGASYYHITQPTETFMSQNNNRLSYRYTFQAGGSFPVNGNNRIHMSGHYMRQNEATETAFGGAYGFLLNGMPETPTTFYIGSWYRLKDAINPYVALELNGLTVGMSYDLNVSTLKPASQYRGGFELSLIYIRRHNENAKYKTLCPRF</sequence>
<proteinExistence type="predicted"/>
<organism evidence="2 3">
    <name type="scientific">Chitinophaga horti</name>
    <dbReference type="NCBI Taxonomy" id="2920382"/>
    <lineage>
        <taxon>Bacteria</taxon>
        <taxon>Pseudomonadati</taxon>
        <taxon>Bacteroidota</taxon>
        <taxon>Chitinophagia</taxon>
        <taxon>Chitinophagales</taxon>
        <taxon>Chitinophagaceae</taxon>
        <taxon>Chitinophaga</taxon>
    </lineage>
</organism>
<dbReference type="NCBIfam" id="TIGR03519">
    <property type="entry name" value="T9SS_PorP_fam"/>
    <property type="match status" value="1"/>
</dbReference>
<dbReference type="InterPro" id="IPR019861">
    <property type="entry name" value="PorP/SprF_Bacteroidetes"/>
</dbReference>
<dbReference type="RefSeq" id="WP_264280568.1">
    <property type="nucleotide sequence ID" value="NZ_CP107006.1"/>
</dbReference>
<dbReference type="Pfam" id="PF11751">
    <property type="entry name" value="PorP_SprF"/>
    <property type="match status" value="1"/>
</dbReference>